<reference evidence="1" key="1">
    <citation type="journal article" date="2020" name="Nat. Commun.">
        <title>Large-scale genome sequencing of mycorrhizal fungi provides insights into the early evolution of symbiotic traits.</title>
        <authorList>
            <person name="Miyauchi S."/>
            <person name="Kiss E."/>
            <person name="Kuo A."/>
            <person name="Drula E."/>
            <person name="Kohler A."/>
            <person name="Sanchez-Garcia M."/>
            <person name="Morin E."/>
            <person name="Andreopoulos B."/>
            <person name="Barry K.W."/>
            <person name="Bonito G."/>
            <person name="Buee M."/>
            <person name="Carver A."/>
            <person name="Chen C."/>
            <person name="Cichocki N."/>
            <person name="Clum A."/>
            <person name="Culley D."/>
            <person name="Crous P.W."/>
            <person name="Fauchery L."/>
            <person name="Girlanda M."/>
            <person name="Hayes R.D."/>
            <person name="Keri Z."/>
            <person name="LaButti K."/>
            <person name="Lipzen A."/>
            <person name="Lombard V."/>
            <person name="Magnuson J."/>
            <person name="Maillard F."/>
            <person name="Murat C."/>
            <person name="Nolan M."/>
            <person name="Ohm R.A."/>
            <person name="Pangilinan J."/>
            <person name="Pereira M.F."/>
            <person name="Perotto S."/>
            <person name="Peter M."/>
            <person name="Pfister S."/>
            <person name="Riley R."/>
            <person name="Sitrit Y."/>
            <person name="Stielow J.B."/>
            <person name="Szollosi G."/>
            <person name="Zifcakova L."/>
            <person name="Stursova M."/>
            <person name="Spatafora J.W."/>
            <person name="Tedersoo L."/>
            <person name="Vaario L.M."/>
            <person name="Yamada A."/>
            <person name="Yan M."/>
            <person name="Wang P."/>
            <person name="Xu J."/>
            <person name="Bruns T."/>
            <person name="Baldrian P."/>
            <person name="Vilgalys R."/>
            <person name="Dunand C."/>
            <person name="Henrissat B."/>
            <person name="Grigoriev I.V."/>
            <person name="Hibbett D."/>
            <person name="Nagy L.G."/>
            <person name="Martin F.M."/>
        </authorList>
    </citation>
    <scope>NUCLEOTIDE SEQUENCE</scope>
    <source>
        <strain evidence="1">UP504</strain>
    </source>
</reference>
<dbReference type="EMBL" id="MU129026">
    <property type="protein sequence ID" value="KAF9509925.1"/>
    <property type="molecule type" value="Genomic_DNA"/>
</dbReference>
<name>A0A9P6AR41_9AGAM</name>
<proteinExistence type="predicted"/>
<evidence type="ECO:0000313" key="2">
    <source>
        <dbReference type="Proteomes" id="UP000886523"/>
    </source>
</evidence>
<accession>A0A9P6AR41</accession>
<dbReference type="Gene3D" id="3.40.50.300">
    <property type="entry name" value="P-loop containing nucleotide triphosphate hydrolases"/>
    <property type="match status" value="1"/>
</dbReference>
<evidence type="ECO:0000313" key="1">
    <source>
        <dbReference type="EMBL" id="KAF9509925.1"/>
    </source>
</evidence>
<dbReference type="Proteomes" id="UP000886523">
    <property type="component" value="Unassembled WGS sequence"/>
</dbReference>
<organism evidence="1 2">
    <name type="scientific">Hydnum rufescens UP504</name>
    <dbReference type="NCBI Taxonomy" id="1448309"/>
    <lineage>
        <taxon>Eukaryota</taxon>
        <taxon>Fungi</taxon>
        <taxon>Dikarya</taxon>
        <taxon>Basidiomycota</taxon>
        <taxon>Agaricomycotina</taxon>
        <taxon>Agaricomycetes</taxon>
        <taxon>Cantharellales</taxon>
        <taxon>Hydnaceae</taxon>
        <taxon>Hydnum</taxon>
    </lineage>
</organism>
<dbReference type="InterPro" id="IPR027417">
    <property type="entry name" value="P-loop_NTPase"/>
</dbReference>
<dbReference type="AlphaFoldDB" id="A0A9P6AR41"/>
<protein>
    <submittedName>
        <fullName evidence="1">Uncharacterized protein</fullName>
    </submittedName>
</protein>
<sequence>MSQTLPFDWSRRTRVDWTRSESLSDIQGLLFLRATGDGESALIYGPLMMEPGIVAIIASPIDLLESGQVRNMEGKGVTAVEINQSMLRAAAPAAPS</sequence>
<keyword evidence="2" id="KW-1185">Reference proteome</keyword>
<gene>
    <name evidence="1" type="ORF">BS47DRAFT_1348646</name>
</gene>
<dbReference type="OrthoDB" id="3048118at2759"/>
<comment type="caution">
    <text evidence="1">The sequence shown here is derived from an EMBL/GenBank/DDBJ whole genome shotgun (WGS) entry which is preliminary data.</text>
</comment>